<organism evidence="1 2">
    <name type="scientific">Manihot esculenta</name>
    <name type="common">Cassava</name>
    <name type="synonym">Jatropha manihot</name>
    <dbReference type="NCBI Taxonomy" id="3983"/>
    <lineage>
        <taxon>Eukaryota</taxon>
        <taxon>Viridiplantae</taxon>
        <taxon>Streptophyta</taxon>
        <taxon>Embryophyta</taxon>
        <taxon>Tracheophyta</taxon>
        <taxon>Spermatophyta</taxon>
        <taxon>Magnoliopsida</taxon>
        <taxon>eudicotyledons</taxon>
        <taxon>Gunneridae</taxon>
        <taxon>Pentapetalae</taxon>
        <taxon>rosids</taxon>
        <taxon>fabids</taxon>
        <taxon>Malpighiales</taxon>
        <taxon>Euphorbiaceae</taxon>
        <taxon>Crotonoideae</taxon>
        <taxon>Manihoteae</taxon>
        <taxon>Manihot</taxon>
    </lineage>
</organism>
<name>A0ACB7G9D5_MANES</name>
<evidence type="ECO:0000313" key="2">
    <source>
        <dbReference type="Proteomes" id="UP000091857"/>
    </source>
</evidence>
<dbReference type="Proteomes" id="UP000091857">
    <property type="component" value="Chromosome 15"/>
</dbReference>
<dbReference type="EMBL" id="CM004401">
    <property type="protein sequence ID" value="KAG8636631.1"/>
    <property type="molecule type" value="Genomic_DNA"/>
</dbReference>
<evidence type="ECO:0000313" key="1">
    <source>
        <dbReference type="EMBL" id="KAG8636631.1"/>
    </source>
</evidence>
<keyword evidence="2" id="KW-1185">Reference proteome</keyword>
<reference evidence="2" key="1">
    <citation type="journal article" date="2016" name="Nat. Biotechnol.">
        <title>Sequencing wild and cultivated cassava and related species reveals extensive interspecific hybridization and genetic diversity.</title>
        <authorList>
            <person name="Bredeson J.V."/>
            <person name="Lyons J.B."/>
            <person name="Prochnik S.E."/>
            <person name="Wu G.A."/>
            <person name="Ha C.M."/>
            <person name="Edsinger-Gonzales E."/>
            <person name="Grimwood J."/>
            <person name="Schmutz J."/>
            <person name="Rabbi I.Y."/>
            <person name="Egesi C."/>
            <person name="Nauluvula P."/>
            <person name="Lebot V."/>
            <person name="Ndunguru J."/>
            <person name="Mkamilo G."/>
            <person name="Bart R.S."/>
            <person name="Setter T.L."/>
            <person name="Gleadow R.M."/>
            <person name="Kulakow P."/>
            <person name="Ferguson M.E."/>
            <person name="Rounsley S."/>
            <person name="Rokhsar D.S."/>
        </authorList>
    </citation>
    <scope>NUCLEOTIDE SEQUENCE [LARGE SCALE GENOMIC DNA]</scope>
    <source>
        <strain evidence="2">cv. AM560-2</strain>
    </source>
</reference>
<comment type="caution">
    <text evidence="1">The sequence shown here is derived from an EMBL/GenBank/DDBJ whole genome shotgun (WGS) entry which is preliminary data.</text>
</comment>
<gene>
    <name evidence="1" type="ORF">MANES_15G017725v8</name>
</gene>
<sequence>MRTWYSYLLKFATSACLIHEFDHLLLPPICSNYFANHCLTIEPPDSISICFNCISTQCVTTILTENIASALLIQKYCPPRIKIMDTLEKYFFNHCRYWQRPKSFHHALNYHESKETLNLKY</sequence>
<protein>
    <submittedName>
        <fullName evidence="1">Uncharacterized protein</fullName>
    </submittedName>
</protein>
<accession>A0ACB7G9D5</accession>
<proteinExistence type="predicted"/>